<dbReference type="Pfam" id="PF03235">
    <property type="entry name" value="GmrSD_N"/>
    <property type="match status" value="1"/>
</dbReference>
<keyword evidence="3" id="KW-1185">Reference proteome</keyword>
<sequence>MARVTVNGELIETVMRRASEGFLAPAAFRRPYVWGQDDVERFWASLLRGWPTGQFLIWRPPEGTDLAGASRGRIGPVQPHYARRFSILLDGQNRLATFAWSMAPFDAPGPSDMTQAERATWRSGKALVADPEARAIRFVPAAEAESGNRVPVRALFENALLWSRVMRTPGRVVPQAHLDWFDQATRAMMDARCHVTELVNLPPQEALDAFRHLARAGVAMADEEFEAAMAWALPSSRRGGT</sequence>
<name>A0A917QBH1_9HYPH</name>
<gene>
    <name evidence="2" type="ORF">GCM10011322_26920</name>
</gene>
<protein>
    <recommendedName>
        <fullName evidence="1">GmrSD restriction endonucleases N-terminal domain-containing protein</fullName>
    </recommendedName>
</protein>
<evidence type="ECO:0000313" key="2">
    <source>
        <dbReference type="EMBL" id="GGK38509.1"/>
    </source>
</evidence>
<feature type="domain" description="GmrSD restriction endonucleases N-terminal" evidence="1">
    <location>
        <begin position="17"/>
        <end position="103"/>
    </location>
</feature>
<dbReference type="RefSeq" id="WP_188913749.1">
    <property type="nucleotide sequence ID" value="NZ_BMMF01000007.1"/>
</dbReference>
<dbReference type="EMBL" id="BMMF01000007">
    <property type="protein sequence ID" value="GGK38509.1"/>
    <property type="molecule type" value="Genomic_DNA"/>
</dbReference>
<dbReference type="Proteomes" id="UP000600449">
    <property type="component" value="Unassembled WGS sequence"/>
</dbReference>
<reference evidence="2 3" key="1">
    <citation type="journal article" date="2014" name="Int. J. Syst. Evol. Microbiol.">
        <title>Complete genome sequence of Corynebacterium casei LMG S-19264T (=DSM 44701T), isolated from a smear-ripened cheese.</title>
        <authorList>
            <consortium name="US DOE Joint Genome Institute (JGI-PGF)"/>
            <person name="Walter F."/>
            <person name="Albersmeier A."/>
            <person name="Kalinowski J."/>
            <person name="Ruckert C."/>
        </authorList>
    </citation>
    <scope>NUCLEOTIDE SEQUENCE [LARGE SCALE GENOMIC DNA]</scope>
    <source>
        <strain evidence="2 3">CGMCC 1.9161</strain>
    </source>
</reference>
<proteinExistence type="predicted"/>
<evidence type="ECO:0000259" key="1">
    <source>
        <dbReference type="Pfam" id="PF03235"/>
    </source>
</evidence>
<accession>A0A917QBH1</accession>
<dbReference type="AlphaFoldDB" id="A0A917QBH1"/>
<evidence type="ECO:0000313" key="3">
    <source>
        <dbReference type="Proteomes" id="UP000600449"/>
    </source>
</evidence>
<comment type="caution">
    <text evidence="2">The sequence shown here is derived from an EMBL/GenBank/DDBJ whole genome shotgun (WGS) entry which is preliminary data.</text>
</comment>
<organism evidence="2 3">
    <name type="scientific">Salinarimonas ramus</name>
    <dbReference type="NCBI Taxonomy" id="690164"/>
    <lineage>
        <taxon>Bacteria</taxon>
        <taxon>Pseudomonadati</taxon>
        <taxon>Pseudomonadota</taxon>
        <taxon>Alphaproteobacteria</taxon>
        <taxon>Hyphomicrobiales</taxon>
        <taxon>Salinarimonadaceae</taxon>
        <taxon>Salinarimonas</taxon>
    </lineage>
</organism>
<dbReference type="InterPro" id="IPR004919">
    <property type="entry name" value="GmrSD_N"/>
</dbReference>